<accession>A0A939DZ68</accession>
<dbReference type="InterPro" id="IPR009057">
    <property type="entry name" value="Homeodomain-like_sf"/>
</dbReference>
<proteinExistence type="predicted"/>
<name>A0A939DZ68_9CORY</name>
<feature type="region of interest" description="Disordered" evidence="2">
    <location>
        <begin position="1"/>
        <end position="25"/>
    </location>
</feature>
<dbReference type="EMBL" id="JAFLEQ010000008">
    <property type="protein sequence ID" value="MBN9643738.1"/>
    <property type="molecule type" value="Genomic_DNA"/>
</dbReference>
<dbReference type="Gene3D" id="1.10.357.10">
    <property type="entry name" value="Tetracycline Repressor, domain 2"/>
    <property type="match status" value="1"/>
</dbReference>
<comment type="caution">
    <text evidence="4">The sequence shown here is derived from an EMBL/GenBank/DDBJ whole genome shotgun (WGS) entry which is preliminary data.</text>
</comment>
<protein>
    <submittedName>
        <fullName evidence="4">TetR/AcrR family transcriptional regulator</fullName>
    </submittedName>
</protein>
<dbReference type="Proteomes" id="UP000664332">
    <property type="component" value="Unassembled WGS sequence"/>
</dbReference>
<evidence type="ECO:0000259" key="3">
    <source>
        <dbReference type="Pfam" id="PF00440"/>
    </source>
</evidence>
<reference evidence="4" key="1">
    <citation type="submission" date="2021-03" db="EMBL/GenBank/DDBJ databases">
        <authorList>
            <person name="Sun Q."/>
        </authorList>
    </citation>
    <scope>NUCLEOTIDE SEQUENCE</scope>
    <source>
        <strain evidence="4">CCM 8862</strain>
    </source>
</reference>
<dbReference type="Pfam" id="PF00440">
    <property type="entry name" value="TetR_N"/>
    <property type="match status" value="1"/>
</dbReference>
<dbReference type="InterPro" id="IPR036271">
    <property type="entry name" value="Tet_transcr_reg_TetR-rel_C_sf"/>
</dbReference>
<dbReference type="SUPFAM" id="SSF46689">
    <property type="entry name" value="Homeodomain-like"/>
    <property type="match status" value="1"/>
</dbReference>
<evidence type="ECO:0000313" key="4">
    <source>
        <dbReference type="EMBL" id="MBN9643738.1"/>
    </source>
</evidence>
<evidence type="ECO:0000313" key="5">
    <source>
        <dbReference type="Proteomes" id="UP000664332"/>
    </source>
</evidence>
<sequence length="231" mass="25787">MEQSYPAHSRSLGRPQRVGRKTGPKPTFTRADVIFAALDIGIGKFTLSEVAGKIGVATSAVYRLFDSRDDLVRACLEHCAKSVDWDVSPSMKWQAALKQLADRIWNVCEAYPGLDILLFTLPGAYMPVKKFINRFITLLMREGFTKQQALLAFDFISDTVISAHIGITAMNTPDASGVSGLERTNQQLEETDYYRPDETYMSRGFLDEKLDLIIEGLARRLEDTAANTPDD</sequence>
<feature type="domain" description="HTH tetR-type" evidence="3">
    <location>
        <begin position="41"/>
        <end position="75"/>
    </location>
</feature>
<dbReference type="SUPFAM" id="SSF48498">
    <property type="entry name" value="Tetracyclin repressor-like, C-terminal domain"/>
    <property type="match status" value="1"/>
</dbReference>
<organism evidence="4 5">
    <name type="scientific">Corynebacterium mendelii</name>
    <dbReference type="NCBI Taxonomy" id="2765362"/>
    <lineage>
        <taxon>Bacteria</taxon>
        <taxon>Bacillati</taxon>
        <taxon>Actinomycetota</taxon>
        <taxon>Actinomycetes</taxon>
        <taxon>Mycobacteriales</taxon>
        <taxon>Corynebacteriaceae</taxon>
        <taxon>Corynebacterium</taxon>
    </lineage>
</organism>
<dbReference type="InterPro" id="IPR001647">
    <property type="entry name" value="HTH_TetR"/>
</dbReference>
<evidence type="ECO:0000256" key="2">
    <source>
        <dbReference type="SAM" id="MobiDB-lite"/>
    </source>
</evidence>
<dbReference type="AlphaFoldDB" id="A0A939DZ68"/>
<dbReference type="GO" id="GO:0003677">
    <property type="term" value="F:DNA binding"/>
    <property type="evidence" value="ECO:0007669"/>
    <property type="project" value="UniProtKB-KW"/>
</dbReference>
<keyword evidence="5" id="KW-1185">Reference proteome</keyword>
<dbReference type="RefSeq" id="WP_207118473.1">
    <property type="nucleotide sequence ID" value="NZ_JAFLEQ010000008.1"/>
</dbReference>
<keyword evidence="1" id="KW-0238">DNA-binding</keyword>
<gene>
    <name evidence="4" type="ORF">JZY06_03745</name>
</gene>
<evidence type="ECO:0000256" key="1">
    <source>
        <dbReference type="ARBA" id="ARBA00023125"/>
    </source>
</evidence>